<reference evidence="1" key="2">
    <citation type="submission" date="2020-11" db="EMBL/GenBank/DDBJ databases">
        <authorList>
            <person name="McCartney M.A."/>
            <person name="Auch B."/>
            <person name="Kono T."/>
            <person name="Mallez S."/>
            <person name="Becker A."/>
            <person name="Gohl D.M."/>
            <person name="Silverstein K.A.T."/>
            <person name="Koren S."/>
            <person name="Bechman K.B."/>
            <person name="Herman A."/>
            <person name="Abrahante J.E."/>
            <person name="Garbe J."/>
        </authorList>
    </citation>
    <scope>NUCLEOTIDE SEQUENCE</scope>
    <source>
        <strain evidence="1">Duluth1</strain>
        <tissue evidence="1">Whole animal</tissue>
    </source>
</reference>
<accession>A0A9D4CQA7</accession>
<gene>
    <name evidence="1" type="ORF">DPMN_055620</name>
</gene>
<name>A0A9D4CQA7_DREPO</name>
<dbReference type="AlphaFoldDB" id="A0A9D4CQA7"/>
<dbReference type="EMBL" id="JAIWYP010000012">
    <property type="protein sequence ID" value="KAH3729645.1"/>
    <property type="molecule type" value="Genomic_DNA"/>
</dbReference>
<proteinExistence type="predicted"/>
<dbReference type="Proteomes" id="UP000828390">
    <property type="component" value="Unassembled WGS sequence"/>
</dbReference>
<dbReference type="Gene3D" id="1.10.510.10">
    <property type="entry name" value="Transferase(Phosphotransferase) domain 1"/>
    <property type="match status" value="1"/>
</dbReference>
<sequence>MRGHTFAAPQCLYVVQVHVSTAYSKLCYMNHSLPHQGGYIKRIEGPDVDPLDVHTQTYSAPERFRGRRGPYVDVFSIGCLAYEIITGR</sequence>
<evidence type="ECO:0008006" key="3">
    <source>
        <dbReference type="Google" id="ProtNLM"/>
    </source>
</evidence>
<protein>
    <recommendedName>
        <fullName evidence="3">Protein kinase domain-containing protein</fullName>
    </recommendedName>
</protein>
<dbReference type="SUPFAM" id="SSF56112">
    <property type="entry name" value="Protein kinase-like (PK-like)"/>
    <property type="match status" value="1"/>
</dbReference>
<keyword evidence="2" id="KW-1185">Reference proteome</keyword>
<organism evidence="1 2">
    <name type="scientific">Dreissena polymorpha</name>
    <name type="common">Zebra mussel</name>
    <name type="synonym">Mytilus polymorpha</name>
    <dbReference type="NCBI Taxonomy" id="45954"/>
    <lineage>
        <taxon>Eukaryota</taxon>
        <taxon>Metazoa</taxon>
        <taxon>Spiralia</taxon>
        <taxon>Lophotrochozoa</taxon>
        <taxon>Mollusca</taxon>
        <taxon>Bivalvia</taxon>
        <taxon>Autobranchia</taxon>
        <taxon>Heteroconchia</taxon>
        <taxon>Euheterodonta</taxon>
        <taxon>Imparidentia</taxon>
        <taxon>Neoheterodontei</taxon>
        <taxon>Myida</taxon>
        <taxon>Dreissenoidea</taxon>
        <taxon>Dreissenidae</taxon>
        <taxon>Dreissena</taxon>
    </lineage>
</organism>
<dbReference type="InterPro" id="IPR011009">
    <property type="entry name" value="Kinase-like_dom_sf"/>
</dbReference>
<evidence type="ECO:0000313" key="1">
    <source>
        <dbReference type="EMBL" id="KAH3729645.1"/>
    </source>
</evidence>
<comment type="caution">
    <text evidence="1">The sequence shown here is derived from an EMBL/GenBank/DDBJ whole genome shotgun (WGS) entry which is preliminary data.</text>
</comment>
<evidence type="ECO:0000313" key="2">
    <source>
        <dbReference type="Proteomes" id="UP000828390"/>
    </source>
</evidence>
<reference evidence="1" key="1">
    <citation type="journal article" date="2019" name="bioRxiv">
        <title>The Genome of the Zebra Mussel, Dreissena polymorpha: A Resource for Invasive Species Research.</title>
        <authorList>
            <person name="McCartney M.A."/>
            <person name="Auch B."/>
            <person name="Kono T."/>
            <person name="Mallez S."/>
            <person name="Zhang Y."/>
            <person name="Obille A."/>
            <person name="Becker A."/>
            <person name="Abrahante J.E."/>
            <person name="Garbe J."/>
            <person name="Badalamenti J.P."/>
            <person name="Herman A."/>
            <person name="Mangelson H."/>
            <person name="Liachko I."/>
            <person name="Sullivan S."/>
            <person name="Sone E.D."/>
            <person name="Koren S."/>
            <person name="Silverstein K.A.T."/>
            <person name="Beckman K.B."/>
            <person name="Gohl D.M."/>
        </authorList>
    </citation>
    <scope>NUCLEOTIDE SEQUENCE</scope>
    <source>
        <strain evidence="1">Duluth1</strain>
        <tissue evidence="1">Whole animal</tissue>
    </source>
</reference>